<dbReference type="AlphaFoldDB" id="A0A9P6KWN7"/>
<sequence>MADKRRYSNKNNYTNVIKVFKKEHENSILFCFFYNQIYFVTCKTYSFFTVDEIEFKKDFIISQHESNGHADRNMLLSLLKTKAYGITRNEVLAVLKSYEMCQSHR</sequence>
<evidence type="ECO:0000313" key="1">
    <source>
        <dbReference type="EMBL" id="KAF9746155.1"/>
    </source>
</evidence>
<proteinExistence type="predicted"/>
<evidence type="ECO:0000313" key="2">
    <source>
        <dbReference type="Proteomes" id="UP000740883"/>
    </source>
</evidence>
<reference evidence="1 2" key="1">
    <citation type="journal article" date="2020" name="Genome Biol. Evol.">
        <title>Comparative genomics of strictly vertically transmitted, feminizing microsporidia endosymbionts of amphipod crustaceans.</title>
        <authorList>
            <person name="Cormier A."/>
            <person name="Chebbi M.A."/>
            <person name="Giraud I."/>
            <person name="Wattier R."/>
            <person name="Teixeira M."/>
            <person name="Gilbert C."/>
            <person name="Rigaud T."/>
            <person name="Cordaux R."/>
        </authorList>
    </citation>
    <scope>NUCLEOTIDE SEQUENCE [LARGE SCALE GENOMIC DNA]</scope>
    <source>
        <strain evidence="1 2">Ou3-Ou53</strain>
    </source>
</reference>
<accession>A0A9P6KWN7</accession>
<name>A0A9P6KWN7_9MICR</name>
<keyword evidence="2" id="KW-1185">Reference proteome</keyword>
<dbReference type="Proteomes" id="UP000740883">
    <property type="component" value="Unassembled WGS sequence"/>
</dbReference>
<dbReference type="EMBL" id="SBJO01001391">
    <property type="protein sequence ID" value="KAF9746155.1"/>
    <property type="molecule type" value="Genomic_DNA"/>
</dbReference>
<dbReference type="OrthoDB" id="5424258at2759"/>
<organism evidence="1 2">
    <name type="scientific">Nosema granulosis</name>
    <dbReference type="NCBI Taxonomy" id="83296"/>
    <lineage>
        <taxon>Eukaryota</taxon>
        <taxon>Fungi</taxon>
        <taxon>Fungi incertae sedis</taxon>
        <taxon>Microsporidia</taxon>
        <taxon>Nosematidae</taxon>
        <taxon>Nosema</taxon>
    </lineage>
</organism>
<gene>
    <name evidence="1" type="ORF">NGRA_3537</name>
</gene>
<comment type="caution">
    <text evidence="1">The sequence shown here is derived from an EMBL/GenBank/DDBJ whole genome shotgun (WGS) entry which is preliminary data.</text>
</comment>
<protein>
    <submittedName>
        <fullName evidence="1">Uncharacterized protein</fullName>
    </submittedName>
</protein>